<keyword evidence="2" id="KW-0067">ATP-binding</keyword>
<protein>
    <submittedName>
        <fullName evidence="2">ATP-binding protein</fullName>
    </submittedName>
</protein>
<dbReference type="InterPro" id="IPR038461">
    <property type="entry name" value="Schlafen_AlbA_2_dom_sf"/>
</dbReference>
<sequence>MDFATMKALVKQGEGINIEFKLKAAHPDKIVREIVAFANSEGGNLLVGISDDQQIKGVKFVDEEEYILTRTIEKYCNPPIHYQTYRIPVGEERHVLVLTIPPSSEKPHYVLHDLDNNIGKAYVRLADKSIQASKEMREVLKGERKQRNIRFQYGDKEKILMQYLGANQSITVSQFMSAANISRTIASRTLVLLVLAHVLKISPHETEDFFTVRE</sequence>
<feature type="domain" description="Schlafen AlbA-2" evidence="1">
    <location>
        <begin position="14"/>
        <end position="132"/>
    </location>
</feature>
<evidence type="ECO:0000259" key="1">
    <source>
        <dbReference type="Pfam" id="PF04326"/>
    </source>
</evidence>
<keyword evidence="2" id="KW-0547">Nucleotide-binding</keyword>
<name>A0AAE3UHV3_9BACT</name>
<dbReference type="RefSeq" id="WP_314516230.1">
    <property type="nucleotide sequence ID" value="NZ_JASJOU010000012.1"/>
</dbReference>
<dbReference type="PANTHER" id="PTHR30595">
    <property type="entry name" value="GLPR-RELATED TRANSCRIPTIONAL REPRESSOR"/>
    <property type="match status" value="1"/>
</dbReference>
<dbReference type="Proteomes" id="UP001232063">
    <property type="component" value="Unassembled WGS sequence"/>
</dbReference>
<dbReference type="Pfam" id="PF04326">
    <property type="entry name" value="SLFN_AlbA_2"/>
    <property type="match status" value="1"/>
</dbReference>
<gene>
    <name evidence="2" type="ORF">QNI22_28780</name>
</gene>
<dbReference type="InterPro" id="IPR007421">
    <property type="entry name" value="Schlafen_AlbA_2_dom"/>
</dbReference>
<evidence type="ECO:0000313" key="3">
    <source>
        <dbReference type="Proteomes" id="UP001232063"/>
    </source>
</evidence>
<reference evidence="2" key="1">
    <citation type="submission" date="2023-05" db="EMBL/GenBank/DDBJ databases">
        <authorList>
            <person name="Zhang X."/>
        </authorList>
    </citation>
    <scope>NUCLEOTIDE SEQUENCE</scope>
    <source>
        <strain evidence="2">BD1B2-1</strain>
    </source>
</reference>
<keyword evidence="3" id="KW-1185">Reference proteome</keyword>
<dbReference type="Gene3D" id="3.30.950.30">
    <property type="entry name" value="Schlafen, AAA domain"/>
    <property type="match status" value="1"/>
</dbReference>
<comment type="caution">
    <text evidence="2">The sequence shown here is derived from an EMBL/GenBank/DDBJ whole genome shotgun (WGS) entry which is preliminary data.</text>
</comment>
<proteinExistence type="predicted"/>
<organism evidence="2 3">
    <name type="scientific">Xanthocytophaga agilis</name>
    <dbReference type="NCBI Taxonomy" id="3048010"/>
    <lineage>
        <taxon>Bacteria</taxon>
        <taxon>Pseudomonadati</taxon>
        <taxon>Bacteroidota</taxon>
        <taxon>Cytophagia</taxon>
        <taxon>Cytophagales</taxon>
        <taxon>Rhodocytophagaceae</taxon>
        <taxon>Xanthocytophaga</taxon>
    </lineage>
</organism>
<dbReference type="AlphaFoldDB" id="A0AAE3UHV3"/>
<dbReference type="EMBL" id="JASJOU010000012">
    <property type="protein sequence ID" value="MDJ1504691.1"/>
    <property type="molecule type" value="Genomic_DNA"/>
</dbReference>
<evidence type="ECO:0000313" key="2">
    <source>
        <dbReference type="EMBL" id="MDJ1504691.1"/>
    </source>
</evidence>
<accession>A0AAE3UHV3</accession>
<dbReference type="PANTHER" id="PTHR30595:SF6">
    <property type="entry name" value="SCHLAFEN ALBA-2 DOMAIN-CONTAINING PROTEIN"/>
    <property type="match status" value="1"/>
</dbReference>
<dbReference type="GO" id="GO:0005524">
    <property type="term" value="F:ATP binding"/>
    <property type="evidence" value="ECO:0007669"/>
    <property type="project" value="UniProtKB-KW"/>
</dbReference>